<evidence type="ECO:0000313" key="1">
    <source>
        <dbReference type="EMBL" id="KTF08397.1"/>
    </source>
</evidence>
<dbReference type="AlphaFoldDB" id="A0A1B6NZ63"/>
<dbReference type="EMBL" id="AYSL01000007">
    <property type="protein sequence ID" value="KTF08397.1"/>
    <property type="molecule type" value="Genomic_DNA"/>
</dbReference>
<sequence>MAIESKFREDKDLAFLQYADWQDLKILAESLIKDSSGTEQWTGQLKKTLAKNIDMYKSSEEEAYKNSWKGIAAELQLFGGDTIVNLARRKGVLYEEILHDVAQKVGADFHKGTTSIAEVEEKVLRTLFKRITNLDDMNDIYKTLDEKGLLGLTSLESNPWKTIKNGLGVGSGTGAAGAGASAIFAGIKMIPKFAKANPIVAAATLPLTVKDFSSPAYRVTVPAVCIVAMMRTKYNATSSDYDEF</sequence>
<comment type="caution">
    <text evidence="1">The sequence shown here is derived from an EMBL/GenBank/DDBJ whole genome shotgun (WGS) entry which is preliminary data.</text>
</comment>
<organism evidence="1">
    <name type="scientific">marine sediment metagenome</name>
    <dbReference type="NCBI Taxonomy" id="412755"/>
    <lineage>
        <taxon>unclassified sequences</taxon>
        <taxon>metagenomes</taxon>
        <taxon>ecological metagenomes</taxon>
    </lineage>
</organism>
<accession>A0A1B6NZ63</accession>
<protein>
    <submittedName>
        <fullName evidence="1">Uncharacterized protein</fullName>
    </submittedName>
</protein>
<name>A0A1B6NZ63_9ZZZZ</name>
<proteinExistence type="predicted"/>
<reference evidence="1" key="1">
    <citation type="submission" date="2013-11" db="EMBL/GenBank/DDBJ databases">
        <title>Microbial diversity, functional groups and degradation webs in Northern and Southern Mediterranean and Red Sea marine crude oil polluted sites.</title>
        <authorList>
            <person name="Daffonchio D."/>
            <person name="Mapelli F."/>
            <person name="Ferrer M."/>
            <person name="Richter M."/>
            <person name="Cherif A."/>
            <person name="Malkawi H.I."/>
            <person name="Yakimov M.M."/>
            <person name="Abdel-Fattah Y.R."/>
            <person name="Blaghen M."/>
            <person name="Golyshin P.N."/>
            <person name="Kalogerakis N."/>
            <person name="Boon N."/>
            <person name="Magagnini M."/>
            <person name="Fava F."/>
        </authorList>
    </citation>
    <scope>NUCLEOTIDE SEQUENCE</scope>
</reference>
<gene>
    <name evidence="1" type="ORF">MGSAQ_000110</name>
</gene>